<keyword evidence="2" id="KW-1185">Reference proteome</keyword>
<dbReference type="Proteomes" id="UP001566132">
    <property type="component" value="Unassembled WGS sequence"/>
</dbReference>
<evidence type="ECO:0000313" key="1">
    <source>
        <dbReference type="EMBL" id="KAL1501131.1"/>
    </source>
</evidence>
<sequence>MASSMQEDFCSLNEKTLNYTSQDSVNIKNVYSKASKSLSTGIVNQLEPPLTKAEIQLRQIGNKQKELIERLSEENTSVSEVQNCEEFQKMFNKMKVYHTKLQKIKKDMKSLHSYSQRLKKRAARFEEIKLKQPREEVIETKATVIISVKGATEST</sequence>
<evidence type="ECO:0000313" key="2">
    <source>
        <dbReference type="Proteomes" id="UP001566132"/>
    </source>
</evidence>
<reference evidence="1 2" key="1">
    <citation type="submission" date="2024-05" db="EMBL/GenBank/DDBJ databases">
        <title>Genetic variation in Jamaican populations of the coffee berry borer (Hypothenemus hampei).</title>
        <authorList>
            <person name="Errbii M."/>
            <person name="Myrie A."/>
        </authorList>
    </citation>
    <scope>NUCLEOTIDE SEQUENCE [LARGE SCALE GENOMIC DNA]</scope>
    <source>
        <strain evidence="1">JA-Hopewell-2020-01-JO</strain>
        <tissue evidence="1">Whole body</tissue>
    </source>
</reference>
<dbReference type="AlphaFoldDB" id="A0ABD1ERI5"/>
<evidence type="ECO:0008006" key="3">
    <source>
        <dbReference type="Google" id="ProtNLM"/>
    </source>
</evidence>
<name>A0ABD1ERI5_HYPHA</name>
<comment type="caution">
    <text evidence="1">The sequence shown here is derived from an EMBL/GenBank/DDBJ whole genome shotgun (WGS) entry which is preliminary data.</text>
</comment>
<dbReference type="Pfam" id="PF14712">
    <property type="entry name" value="Snapin_Pallidin"/>
    <property type="match status" value="1"/>
</dbReference>
<organism evidence="1 2">
    <name type="scientific">Hypothenemus hampei</name>
    <name type="common">Coffee berry borer</name>
    <dbReference type="NCBI Taxonomy" id="57062"/>
    <lineage>
        <taxon>Eukaryota</taxon>
        <taxon>Metazoa</taxon>
        <taxon>Ecdysozoa</taxon>
        <taxon>Arthropoda</taxon>
        <taxon>Hexapoda</taxon>
        <taxon>Insecta</taxon>
        <taxon>Pterygota</taxon>
        <taxon>Neoptera</taxon>
        <taxon>Endopterygota</taxon>
        <taxon>Coleoptera</taxon>
        <taxon>Polyphaga</taxon>
        <taxon>Cucujiformia</taxon>
        <taxon>Curculionidae</taxon>
        <taxon>Scolytinae</taxon>
        <taxon>Hypothenemus</taxon>
    </lineage>
</organism>
<accession>A0ABD1ERI5</accession>
<dbReference type="InterPro" id="IPR028119">
    <property type="entry name" value="Snapin/Pallidin/Snn1"/>
</dbReference>
<dbReference type="PANTHER" id="PTHR31328">
    <property type="entry name" value="BIOGENESIS OF LYSOSOME-RELATED ORGANELLES COMPLEX 1 SUBUNIT 6"/>
    <property type="match status" value="1"/>
</dbReference>
<gene>
    <name evidence="1" type="ORF">ABEB36_006516</name>
</gene>
<dbReference type="EMBL" id="JBDJPC010000005">
    <property type="protein sequence ID" value="KAL1501131.1"/>
    <property type="molecule type" value="Genomic_DNA"/>
</dbReference>
<proteinExistence type="predicted"/>
<dbReference type="PANTHER" id="PTHR31328:SF2">
    <property type="entry name" value="BIOGENESIS OF LYSOSOME-RELATED ORGANELLES COMPLEX 1 SUBUNIT 6"/>
    <property type="match status" value="1"/>
</dbReference>
<protein>
    <recommendedName>
        <fullName evidence="3">Biogenesis of lysosome-related organelles complex 1 subunit 6</fullName>
    </recommendedName>
</protein>